<protein>
    <submittedName>
        <fullName evidence="5">Diguanylate cyclase and metal dependent phosphohydrolase</fullName>
    </submittedName>
</protein>
<dbReference type="InterPro" id="IPR043128">
    <property type="entry name" value="Rev_trsase/Diguanyl_cyclase"/>
</dbReference>
<dbReference type="Proteomes" id="UP000000378">
    <property type="component" value="Chromosome"/>
</dbReference>
<dbReference type="InterPro" id="IPR037522">
    <property type="entry name" value="HD_GYP_dom"/>
</dbReference>
<dbReference type="Gene3D" id="1.10.3210.10">
    <property type="entry name" value="Hypothetical protein af1432"/>
    <property type="match status" value="1"/>
</dbReference>
<dbReference type="PANTHER" id="PTHR43155">
    <property type="entry name" value="CYCLIC DI-GMP PHOSPHODIESTERASE PA4108-RELATED"/>
    <property type="match status" value="1"/>
</dbReference>
<dbReference type="Pfam" id="PF00989">
    <property type="entry name" value="PAS"/>
    <property type="match status" value="1"/>
</dbReference>
<dbReference type="STRING" id="643648.Slip_1312"/>
<dbReference type="PROSITE" id="PS50112">
    <property type="entry name" value="PAS"/>
    <property type="match status" value="1"/>
</dbReference>
<dbReference type="Pfam" id="PF13487">
    <property type="entry name" value="HD_5"/>
    <property type="match status" value="1"/>
</dbReference>
<feature type="domain" description="GGDEF" evidence="3">
    <location>
        <begin position="200"/>
        <end position="332"/>
    </location>
</feature>
<dbReference type="eggNOG" id="COG3829">
    <property type="taxonomic scope" value="Bacteria"/>
</dbReference>
<dbReference type="NCBIfam" id="TIGR00254">
    <property type="entry name" value="GGDEF"/>
    <property type="match status" value="1"/>
</dbReference>
<dbReference type="HOGENOM" id="CLU_000445_92_5_9"/>
<dbReference type="InterPro" id="IPR035965">
    <property type="entry name" value="PAS-like_dom_sf"/>
</dbReference>
<dbReference type="SMART" id="SM00091">
    <property type="entry name" value="PAS"/>
    <property type="match status" value="1"/>
</dbReference>
<dbReference type="KEGG" id="slp:Slip_1312"/>
<dbReference type="EMBL" id="CP002048">
    <property type="protein sequence ID" value="ADI02079.1"/>
    <property type="molecule type" value="Genomic_DNA"/>
</dbReference>
<dbReference type="InterPro" id="IPR000014">
    <property type="entry name" value="PAS"/>
</dbReference>
<dbReference type="InterPro" id="IPR000160">
    <property type="entry name" value="GGDEF_dom"/>
</dbReference>
<dbReference type="OrthoDB" id="9798833at2"/>
<dbReference type="Gene3D" id="3.30.450.20">
    <property type="entry name" value="PAS domain"/>
    <property type="match status" value="1"/>
</dbReference>
<dbReference type="SMART" id="SM00267">
    <property type="entry name" value="GGDEF"/>
    <property type="match status" value="1"/>
</dbReference>
<dbReference type="SUPFAM" id="SSF109604">
    <property type="entry name" value="HD-domain/PDEase-like"/>
    <property type="match status" value="1"/>
</dbReference>
<accession>D7CMZ4</accession>
<reference evidence="5 6" key="2">
    <citation type="journal article" date="2010" name="Stand. Genomic Sci.">
        <title>Complete genome sequence of Syntrophothermus lipocalidus type strain (TGB-C1).</title>
        <authorList>
            <person name="Djao O.D."/>
            <person name="Zhang X."/>
            <person name="Lucas S."/>
            <person name="Lapidus A."/>
            <person name="Del Rio T.G."/>
            <person name="Nolan M."/>
            <person name="Tice H."/>
            <person name="Cheng J.F."/>
            <person name="Han C."/>
            <person name="Tapia R."/>
            <person name="Goodwin L."/>
            <person name="Pitluck S."/>
            <person name="Liolios K."/>
            <person name="Ivanova N."/>
            <person name="Mavromatis K."/>
            <person name="Mikhailova N."/>
            <person name="Ovchinnikova G."/>
            <person name="Pati A."/>
            <person name="Brambilla E."/>
            <person name="Chen A."/>
            <person name="Palaniappan K."/>
            <person name="Land M."/>
            <person name="Hauser L."/>
            <person name="Chang Y.J."/>
            <person name="Jeffries C.D."/>
            <person name="Rohde M."/>
            <person name="Sikorski J."/>
            <person name="Spring S."/>
            <person name="Goker M."/>
            <person name="Detter J.C."/>
            <person name="Woyke T."/>
            <person name="Bristow J."/>
            <person name="Eisen J.A."/>
            <person name="Markowitz V."/>
            <person name="Hugenholtz P."/>
            <person name="Kyrpides N.C."/>
            <person name="Klenk H.P."/>
        </authorList>
    </citation>
    <scope>NUCLEOTIDE SEQUENCE [LARGE SCALE GENOMIC DNA]</scope>
    <source>
        <strain evidence="6">DSM 12680 / TGB-C1</strain>
    </source>
</reference>
<organism evidence="5 6">
    <name type="scientific">Syntrophothermus lipocalidus (strain DSM 12680 / TGB-C1)</name>
    <dbReference type="NCBI Taxonomy" id="643648"/>
    <lineage>
        <taxon>Bacteria</taxon>
        <taxon>Bacillati</taxon>
        <taxon>Bacillota</taxon>
        <taxon>Clostridia</taxon>
        <taxon>Eubacteriales</taxon>
        <taxon>Syntrophomonadaceae</taxon>
        <taxon>Syntrophothermus</taxon>
    </lineage>
</organism>
<dbReference type="InterPro" id="IPR029787">
    <property type="entry name" value="Nucleotide_cyclase"/>
</dbReference>
<dbReference type="PROSITE" id="PS50887">
    <property type="entry name" value="GGDEF"/>
    <property type="match status" value="1"/>
</dbReference>
<dbReference type="NCBIfam" id="TIGR00229">
    <property type="entry name" value="sensory_box"/>
    <property type="match status" value="1"/>
</dbReference>
<dbReference type="InterPro" id="IPR000700">
    <property type="entry name" value="PAS-assoc_C"/>
</dbReference>
<proteinExistence type="predicted"/>
<dbReference type="PROSITE" id="PS50113">
    <property type="entry name" value="PAC"/>
    <property type="match status" value="1"/>
</dbReference>
<evidence type="ECO:0000313" key="6">
    <source>
        <dbReference type="Proteomes" id="UP000000378"/>
    </source>
</evidence>
<evidence type="ECO:0000259" key="3">
    <source>
        <dbReference type="PROSITE" id="PS50887"/>
    </source>
</evidence>
<dbReference type="Pfam" id="PF00990">
    <property type="entry name" value="GGDEF"/>
    <property type="match status" value="1"/>
</dbReference>
<feature type="domain" description="HD-GYP" evidence="4">
    <location>
        <begin position="320"/>
        <end position="508"/>
    </location>
</feature>
<evidence type="ECO:0000259" key="1">
    <source>
        <dbReference type="PROSITE" id="PS50112"/>
    </source>
</evidence>
<dbReference type="CDD" id="cd00130">
    <property type="entry name" value="PAS"/>
    <property type="match status" value="1"/>
</dbReference>
<name>D7CMZ4_SYNLT</name>
<dbReference type="Gene3D" id="3.30.70.270">
    <property type="match status" value="1"/>
</dbReference>
<feature type="domain" description="PAC" evidence="2">
    <location>
        <begin position="121"/>
        <end position="171"/>
    </location>
</feature>
<dbReference type="CDD" id="cd00077">
    <property type="entry name" value="HDc"/>
    <property type="match status" value="1"/>
</dbReference>
<evidence type="ECO:0000259" key="4">
    <source>
        <dbReference type="PROSITE" id="PS51832"/>
    </source>
</evidence>
<sequence>MVKTIPIPGVGKEGYPQGLRDCGEDNTLDSKLEFLQRLVDSLPDATLAVAADGKVLVWNRAMEDMTGVKAEEVLGRGDYVYAVPFFGERRPILVDIALGKGNSWTESYEKLTRKGHIVVGEGFAPHAREGKGLYFWTLAAPIYGDDGRVLGAVQCIRDIGERKLMEEELKRLSTRDALTGLYNRNFFEEQLLCLERGRFYPVSLIICDLDGLKLVNDAWGHDRGDELLRRAASVIKGCVRASDIVARVGGDEFAVILPGADKKTAEKVMRRIKMAVDTDNTKHSDFPLSISVGSATAEDGSRPLRQLYKEADDAMYLNKLANGRDLRAATISALKTALAGKDFHNMERMKELACSLGNAVGLCQEEMDSLRLLVEMHDVGKLGVPDDVLCKPGPLTEEEMKVVQRHPETGYRIALSSGELARIAPYILQHHERWDGTGYPQRLAGEDIHLLSRILSIVDAYDAMTCQRPYRPALTHQEALNNLKQGAGTQFDPRLVSIFLTLVPEGED</sequence>
<reference evidence="6" key="1">
    <citation type="journal article" date="2010" name="Stand. Genomic Sci.">
        <title>Complete genome sequence of Syntrophothermus lipocalidus type strain (TGB-C1T).</title>
        <authorList>
            <consortium name="US DOE Joint Genome Institute (JGI-PGF)"/>
            <person name="Djao O."/>
            <person name="Zhang X."/>
            <person name="Lucas S."/>
            <person name="Lapidus A."/>
            <person name="Glavina Del Rio T."/>
            <person name="Nolan M."/>
            <person name="Tice H."/>
            <person name="Cheng J."/>
            <person name="Han C."/>
            <person name="Tapia R."/>
            <person name="Goodwin L."/>
            <person name="Pitluck S."/>
            <person name="Liolios K."/>
            <person name="Ivanova N."/>
            <person name="Mavromatis K."/>
            <person name="Mikhailova N."/>
            <person name="Ovchinnikova G."/>
            <person name="Pati A."/>
            <person name="Brambilla E."/>
            <person name="Chen A."/>
            <person name="Palaniappan K."/>
            <person name="Land M."/>
            <person name="Hauser L."/>
            <person name="Chang Y."/>
            <person name="Jeffries C."/>
            <person name="Rohde M."/>
            <person name="Sikorski J."/>
            <person name="Spring S."/>
            <person name="Goker M."/>
            <person name="Detter J."/>
            <person name="Woyke T."/>
            <person name="Bristow J."/>
            <person name="Eisen J."/>
            <person name="Markowitz V."/>
            <person name="Hugenholtz P."/>
            <person name="Kyrpides N."/>
            <person name="Klenk H."/>
        </authorList>
    </citation>
    <scope>NUCLEOTIDE SEQUENCE [LARGE SCALE GENOMIC DNA]</scope>
    <source>
        <strain evidence="6">DSM 12680 / TGB-C1</strain>
    </source>
</reference>
<dbReference type="SUPFAM" id="SSF55073">
    <property type="entry name" value="Nucleotide cyclase"/>
    <property type="match status" value="1"/>
</dbReference>
<dbReference type="AlphaFoldDB" id="D7CMZ4"/>
<dbReference type="GO" id="GO:0006355">
    <property type="term" value="P:regulation of DNA-templated transcription"/>
    <property type="evidence" value="ECO:0007669"/>
    <property type="project" value="InterPro"/>
</dbReference>
<dbReference type="eggNOG" id="COG3437">
    <property type="taxonomic scope" value="Bacteria"/>
</dbReference>
<gene>
    <name evidence="5" type="ordered locus">Slip_1312</name>
</gene>
<keyword evidence="6" id="KW-1185">Reference proteome</keyword>
<evidence type="ECO:0000259" key="2">
    <source>
        <dbReference type="PROSITE" id="PS50113"/>
    </source>
</evidence>
<dbReference type="InterPro" id="IPR013767">
    <property type="entry name" value="PAS_fold"/>
</dbReference>
<dbReference type="CDD" id="cd01949">
    <property type="entry name" value="GGDEF"/>
    <property type="match status" value="1"/>
</dbReference>
<evidence type="ECO:0000313" key="5">
    <source>
        <dbReference type="EMBL" id="ADI02079.1"/>
    </source>
</evidence>
<dbReference type="PROSITE" id="PS51832">
    <property type="entry name" value="HD_GYP"/>
    <property type="match status" value="1"/>
</dbReference>
<dbReference type="SUPFAM" id="SSF55785">
    <property type="entry name" value="PYP-like sensor domain (PAS domain)"/>
    <property type="match status" value="1"/>
</dbReference>
<feature type="domain" description="PAS" evidence="1">
    <location>
        <begin position="31"/>
        <end position="76"/>
    </location>
</feature>
<dbReference type="PANTHER" id="PTHR43155:SF2">
    <property type="entry name" value="CYCLIC DI-GMP PHOSPHODIESTERASE PA4108"/>
    <property type="match status" value="1"/>
</dbReference>
<dbReference type="InterPro" id="IPR003607">
    <property type="entry name" value="HD/PDEase_dom"/>
</dbReference>